<name>A0A9W7W875_TRIRA</name>
<dbReference type="SUPFAM" id="SSF81296">
    <property type="entry name" value="E set domains"/>
    <property type="match status" value="1"/>
</dbReference>
<comment type="similarity">
    <text evidence="1">Belongs to the NXPE family.</text>
</comment>
<dbReference type="GO" id="GO:0007399">
    <property type="term" value="P:nervous system development"/>
    <property type="evidence" value="ECO:0007669"/>
    <property type="project" value="UniProtKB-ARBA"/>
</dbReference>
<dbReference type="InterPro" id="IPR014756">
    <property type="entry name" value="Ig_E-set"/>
</dbReference>
<dbReference type="OrthoDB" id="5950832at2759"/>
<evidence type="ECO:0000313" key="3">
    <source>
        <dbReference type="EMBL" id="KAI7789675.1"/>
    </source>
</evidence>
<dbReference type="InterPro" id="IPR013783">
    <property type="entry name" value="Ig-like_fold"/>
</dbReference>
<feature type="domain" description="NXPE C-terminal" evidence="2">
    <location>
        <begin position="270"/>
        <end position="491"/>
    </location>
</feature>
<evidence type="ECO:0000259" key="2">
    <source>
        <dbReference type="Pfam" id="PF24536"/>
    </source>
</evidence>
<protein>
    <submittedName>
        <fullName evidence="3">NXPE family member 3-like</fullName>
    </submittedName>
</protein>
<dbReference type="PANTHER" id="PTHR16165">
    <property type="entry name" value="NXPE FAMILY MEMBER"/>
    <property type="match status" value="1"/>
</dbReference>
<dbReference type="Gene3D" id="2.60.40.10">
    <property type="entry name" value="Immunoglobulins"/>
    <property type="match status" value="1"/>
</dbReference>
<reference evidence="3" key="1">
    <citation type="submission" date="2021-02" db="EMBL/GenBank/DDBJ databases">
        <title>Comparative genomics reveals that relaxation of natural selection precedes convergent phenotypic evolution of cavefish.</title>
        <authorList>
            <person name="Peng Z."/>
        </authorList>
    </citation>
    <scope>NUCLEOTIDE SEQUENCE</scope>
    <source>
        <tissue evidence="3">Muscle</tissue>
    </source>
</reference>
<dbReference type="EMBL" id="JAFHDT010000390">
    <property type="protein sequence ID" value="KAI7789675.1"/>
    <property type="molecule type" value="Genomic_DNA"/>
</dbReference>
<organism evidence="3 4">
    <name type="scientific">Triplophysa rosa</name>
    <name type="common">Cave loach</name>
    <dbReference type="NCBI Taxonomy" id="992332"/>
    <lineage>
        <taxon>Eukaryota</taxon>
        <taxon>Metazoa</taxon>
        <taxon>Chordata</taxon>
        <taxon>Craniata</taxon>
        <taxon>Vertebrata</taxon>
        <taxon>Euteleostomi</taxon>
        <taxon>Actinopterygii</taxon>
        <taxon>Neopterygii</taxon>
        <taxon>Teleostei</taxon>
        <taxon>Ostariophysi</taxon>
        <taxon>Cypriniformes</taxon>
        <taxon>Nemacheilidae</taxon>
        <taxon>Triplophysa</taxon>
    </lineage>
</organism>
<dbReference type="InterPro" id="IPR026845">
    <property type="entry name" value="NXPH/NXPE"/>
</dbReference>
<dbReference type="Pfam" id="PF06312">
    <property type="entry name" value="Neurexophilin"/>
    <property type="match status" value="1"/>
</dbReference>
<accession>A0A9W7W875</accession>
<keyword evidence="4" id="KW-1185">Reference proteome</keyword>
<evidence type="ECO:0000256" key="1">
    <source>
        <dbReference type="ARBA" id="ARBA00005431"/>
    </source>
</evidence>
<dbReference type="Proteomes" id="UP001059041">
    <property type="component" value="Unassembled WGS sequence"/>
</dbReference>
<dbReference type="AlphaFoldDB" id="A0A9W7W875"/>
<gene>
    <name evidence="3" type="ORF">IRJ41_007748</name>
</gene>
<sequence>MGISQEEWDRLQKALDWPSPDHEITQLNLSTSPVHTTFSIVRLNDTYNVGDKICVTITARDHNNNLKTYGGDFFQVKLFNSKLMASVYGEVIDHRNGTYTVDLLLPWEGQAQVSARLVHSSEVVWILKKYWETSFPRSHYYGYFVGPGPKGTRISEKVECNLKWGSRGSWSKGNCCCEYKDVKTETVWQCDRPKELSCDHWVYHERGALKSPLNAFENQVFTKKLTNVNIPGDKKIINVLPNTAGIVKTERCRSGLITPVPAGFYLKNFWKSFICNNQLFNASKMANCLKNKIVYLFGDSTTRQWFEYFERKLPGIKRMNLHTPRTGGPLMAVELNNNIIVHWSPHSVPLRFSKMLKTDLHHISNDIDEIAGGSHAVVVFTFFAHLVFHPLTFYVHEVAKMRQAVIRLLIRAPDTTVIIKSGNTAGLKNIFQSDWFVLQLNTVLREMFSDIDGVMYMDVWQMTSCHYLKENIHPGPVIIANEVNMLLSHICHP</sequence>
<dbReference type="PANTHER" id="PTHR16165:SF23">
    <property type="entry name" value="NEUREXOPHILIN AND PC-ESTERASE DOMAIN FAMILY, MEMBER 5"/>
    <property type="match status" value="1"/>
</dbReference>
<comment type="caution">
    <text evidence="3">The sequence shown here is derived from an EMBL/GenBank/DDBJ whole genome shotgun (WGS) entry which is preliminary data.</text>
</comment>
<dbReference type="Pfam" id="PF24536">
    <property type="entry name" value="NXPE4_C"/>
    <property type="match status" value="1"/>
</dbReference>
<evidence type="ECO:0000313" key="4">
    <source>
        <dbReference type="Proteomes" id="UP001059041"/>
    </source>
</evidence>
<dbReference type="InterPro" id="IPR057106">
    <property type="entry name" value="NXPE4_C"/>
</dbReference>
<proteinExistence type="inferred from homology"/>